<evidence type="ECO:0000259" key="5">
    <source>
        <dbReference type="PROSITE" id="PS50059"/>
    </source>
</evidence>
<dbReference type="AlphaFoldDB" id="A0A9P0KT63"/>
<dbReference type="Gene3D" id="3.10.50.40">
    <property type="match status" value="1"/>
</dbReference>
<keyword evidence="4" id="KW-0413">Isomerase</keyword>
<keyword evidence="7" id="KW-1185">Reference proteome</keyword>
<name>A0A9P0KT63_ACAOB</name>
<dbReference type="InterPro" id="IPR001179">
    <property type="entry name" value="PPIase_FKBP_dom"/>
</dbReference>
<dbReference type="InterPro" id="IPR046357">
    <property type="entry name" value="PPIase_dom_sf"/>
</dbReference>
<dbReference type="GO" id="GO:0005737">
    <property type="term" value="C:cytoplasm"/>
    <property type="evidence" value="ECO:0007669"/>
    <property type="project" value="TreeGrafter"/>
</dbReference>
<proteinExistence type="inferred from homology"/>
<feature type="domain" description="PPIase FKBP-type" evidence="5">
    <location>
        <begin position="105"/>
        <end position="194"/>
    </location>
</feature>
<accession>A0A9P0KT63</accession>
<comment type="catalytic activity">
    <reaction evidence="4">
        <text>[protein]-peptidylproline (omega=180) = [protein]-peptidylproline (omega=0)</text>
        <dbReference type="Rhea" id="RHEA:16237"/>
        <dbReference type="Rhea" id="RHEA-COMP:10747"/>
        <dbReference type="Rhea" id="RHEA-COMP:10748"/>
        <dbReference type="ChEBI" id="CHEBI:83833"/>
        <dbReference type="ChEBI" id="CHEBI:83834"/>
        <dbReference type="EC" id="5.2.1.8"/>
    </reaction>
</comment>
<evidence type="ECO:0000256" key="2">
    <source>
        <dbReference type="ARBA" id="ARBA00022737"/>
    </source>
</evidence>
<keyword evidence="4" id="KW-0697">Rotamase</keyword>
<dbReference type="Proteomes" id="UP001152888">
    <property type="component" value="Unassembled WGS sequence"/>
</dbReference>
<evidence type="ECO:0000313" key="7">
    <source>
        <dbReference type="Proteomes" id="UP001152888"/>
    </source>
</evidence>
<dbReference type="PANTHER" id="PTHR46674">
    <property type="entry name" value="INACTIVE PEPTIDYL-PROLYL CIS-TRANS ISOMERASE FKBP6"/>
    <property type="match status" value="1"/>
</dbReference>
<dbReference type="EC" id="5.2.1.8" evidence="4"/>
<keyword evidence="3" id="KW-0802">TPR repeat</keyword>
<dbReference type="PANTHER" id="PTHR46674:SF1">
    <property type="entry name" value="INACTIVE PEPTIDYL-PROLYL CIS-TRANS ISOMERASE FKBP6"/>
    <property type="match status" value="1"/>
</dbReference>
<dbReference type="PROSITE" id="PS50059">
    <property type="entry name" value="FKBP_PPIASE"/>
    <property type="match status" value="1"/>
</dbReference>
<dbReference type="InterPro" id="IPR011990">
    <property type="entry name" value="TPR-like_helical_dom_sf"/>
</dbReference>
<sequence length="374" mass="42936">MKTPAVELKEPLDLTKLMDKGVVFEVNTNEEEEAHQLDDEDVEYTNNLLKYLNLEVAGDDLKAEDTYVEGHPFEKIASNMFNLLGNGKIKKRVLREGYGQKPPDMSVVRVHYNGYIEYQVEPFDSTYARTKPHQFTVNNGEVLVGLDLAVQSMKLNEKSQFIVHPDYAYRKFGCLERVPGDSEVLFEIELIEIIDCGAAATFEQLPEQEQKEFKHVYEYCLALCAKGKDMFGKNINGATKEYNAAVSKLEHCFLADMAEQEKQQELLMRLYTNLLICHAKTDEPKKGCINFNKIMDLVKGTDLKIPAKCYYNNAKCLRMLGDYKLAKRRLEVAYRAEPKNPDILNLLLNLEDDMRKSRREEIERSKAMCGIKEA</sequence>
<gene>
    <name evidence="6" type="ORF">ACAOBT_LOCUS15598</name>
</gene>
<dbReference type="Gene3D" id="1.25.40.10">
    <property type="entry name" value="Tetratricopeptide repeat domain"/>
    <property type="match status" value="1"/>
</dbReference>
<dbReference type="GO" id="GO:0051879">
    <property type="term" value="F:Hsp90 protein binding"/>
    <property type="evidence" value="ECO:0007669"/>
    <property type="project" value="TreeGrafter"/>
</dbReference>
<dbReference type="EMBL" id="CAKOFQ010006940">
    <property type="protein sequence ID" value="CAH1983530.1"/>
    <property type="molecule type" value="Genomic_DNA"/>
</dbReference>
<dbReference type="GO" id="GO:0034587">
    <property type="term" value="P:piRNA processing"/>
    <property type="evidence" value="ECO:0007669"/>
    <property type="project" value="TreeGrafter"/>
</dbReference>
<evidence type="ECO:0000256" key="3">
    <source>
        <dbReference type="ARBA" id="ARBA00022803"/>
    </source>
</evidence>
<dbReference type="GO" id="GO:0007283">
    <property type="term" value="P:spermatogenesis"/>
    <property type="evidence" value="ECO:0007669"/>
    <property type="project" value="TreeGrafter"/>
</dbReference>
<organism evidence="6 7">
    <name type="scientific">Acanthoscelides obtectus</name>
    <name type="common">Bean weevil</name>
    <name type="synonym">Bruchus obtectus</name>
    <dbReference type="NCBI Taxonomy" id="200917"/>
    <lineage>
        <taxon>Eukaryota</taxon>
        <taxon>Metazoa</taxon>
        <taxon>Ecdysozoa</taxon>
        <taxon>Arthropoda</taxon>
        <taxon>Hexapoda</taxon>
        <taxon>Insecta</taxon>
        <taxon>Pterygota</taxon>
        <taxon>Neoptera</taxon>
        <taxon>Endopterygota</taxon>
        <taxon>Coleoptera</taxon>
        <taxon>Polyphaga</taxon>
        <taxon>Cucujiformia</taxon>
        <taxon>Chrysomeloidea</taxon>
        <taxon>Chrysomelidae</taxon>
        <taxon>Bruchinae</taxon>
        <taxon>Bruchini</taxon>
        <taxon>Acanthoscelides</taxon>
    </lineage>
</organism>
<dbReference type="InterPro" id="IPR042282">
    <property type="entry name" value="FKBP6/shu"/>
</dbReference>
<evidence type="ECO:0000313" key="6">
    <source>
        <dbReference type="EMBL" id="CAH1983530.1"/>
    </source>
</evidence>
<dbReference type="GO" id="GO:0003755">
    <property type="term" value="F:peptidyl-prolyl cis-trans isomerase activity"/>
    <property type="evidence" value="ECO:0007669"/>
    <property type="project" value="UniProtKB-KW"/>
</dbReference>
<protein>
    <recommendedName>
        <fullName evidence="4">peptidylprolyl isomerase</fullName>
        <ecNumber evidence="4">5.2.1.8</ecNumber>
    </recommendedName>
</protein>
<comment type="similarity">
    <text evidence="1">Belongs to the FKBP6 family.</text>
</comment>
<dbReference type="OrthoDB" id="8116123at2759"/>
<evidence type="ECO:0000256" key="4">
    <source>
        <dbReference type="PROSITE-ProRule" id="PRU00277"/>
    </source>
</evidence>
<keyword evidence="2" id="KW-0677">Repeat</keyword>
<evidence type="ECO:0000256" key="1">
    <source>
        <dbReference type="ARBA" id="ARBA00009648"/>
    </source>
</evidence>
<dbReference type="SUPFAM" id="SSF48452">
    <property type="entry name" value="TPR-like"/>
    <property type="match status" value="1"/>
</dbReference>
<dbReference type="Pfam" id="PF00254">
    <property type="entry name" value="FKBP_C"/>
    <property type="match status" value="1"/>
</dbReference>
<dbReference type="SUPFAM" id="SSF54534">
    <property type="entry name" value="FKBP-like"/>
    <property type="match status" value="1"/>
</dbReference>
<comment type="caution">
    <text evidence="6">The sequence shown here is derived from an EMBL/GenBank/DDBJ whole genome shotgun (WGS) entry which is preliminary data.</text>
</comment>
<reference evidence="6" key="1">
    <citation type="submission" date="2022-03" db="EMBL/GenBank/DDBJ databases">
        <authorList>
            <person name="Sayadi A."/>
        </authorList>
    </citation>
    <scope>NUCLEOTIDE SEQUENCE</scope>
</reference>